<protein>
    <submittedName>
        <fullName evidence="3">Ovule protein</fullName>
    </submittedName>
</protein>
<dbReference type="EMBL" id="UZAK01038334">
    <property type="protein sequence ID" value="VDP60868.1"/>
    <property type="molecule type" value="Genomic_DNA"/>
</dbReference>
<dbReference type="Proteomes" id="UP000279833">
    <property type="component" value="Unassembled WGS sequence"/>
</dbReference>
<reference evidence="1 2" key="2">
    <citation type="submission" date="2018-11" db="EMBL/GenBank/DDBJ databases">
        <authorList>
            <consortium name="Pathogen Informatics"/>
        </authorList>
    </citation>
    <scope>NUCLEOTIDE SEQUENCE [LARGE SCALE GENOMIC DNA]</scope>
    <source>
        <strain evidence="1">Dakar</strain>
        <strain evidence="2">Dakar, Senegal</strain>
    </source>
</reference>
<keyword evidence="2" id="KW-1185">Reference proteome</keyword>
<accession>A0A183KM38</accession>
<sequence length="73" mass="8779">MHLHLVKPLMKWQNMLYHKTVFKEMNNMMFYVLFCLLNVGIQKLKVIYLMRLNSTSIGQCFVNIISDQRSIRN</sequence>
<evidence type="ECO:0000313" key="1">
    <source>
        <dbReference type="EMBL" id="VDP60868.1"/>
    </source>
</evidence>
<name>A0A183KM38_9TREM</name>
<evidence type="ECO:0000313" key="3">
    <source>
        <dbReference type="WBParaSite" id="SCUD_0001611001-mRNA-1"/>
    </source>
</evidence>
<organism evidence="3">
    <name type="scientific">Schistosoma curassoni</name>
    <dbReference type="NCBI Taxonomy" id="6186"/>
    <lineage>
        <taxon>Eukaryota</taxon>
        <taxon>Metazoa</taxon>
        <taxon>Spiralia</taxon>
        <taxon>Lophotrochozoa</taxon>
        <taxon>Platyhelminthes</taxon>
        <taxon>Trematoda</taxon>
        <taxon>Digenea</taxon>
        <taxon>Strigeidida</taxon>
        <taxon>Schistosomatoidea</taxon>
        <taxon>Schistosomatidae</taxon>
        <taxon>Schistosoma</taxon>
    </lineage>
</organism>
<gene>
    <name evidence="1" type="ORF">SCUD_LOCUS16106</name>
</gene>
<evidence type="ECO:0000313" key="2">
    <source>
        <dbReference type="Proteomes" id="UP000279833"/>
    </source>
</evidence>
<reference evidence="3" key="1">
    <citation type="submission" date="2016-06" db="UniProtKB">
        <authorList>
            <consortium name="WormBaseParasite"/>
        </authorList>
    </citation>
    <scope>IDENTIFICATION</scope>
</reference>
<dbReference type="WBParaSite" id="SCUD_0001611001-mRNA-1">
    <property type="protein sequence ID" value="SCUD_0001611001-mRNA-1"/>
    <property type="gene ID" value="SCUD_0001611001"/>
</dbReference>
<dbReference type="AlphaFoldDB" id="A0A183KM38"/>
<proteinExistence type="predicted"/>